<dbReference type="NCBIfam" id="TIGR03025">
    <property type="entry name" value="EPS_sugtrans"/>
    <property type="match status" value="1"/>
</dbReference>
<comment type="similarity">
    <text evidence="2">Belongs to the bacterial sugar transferase family.</text>
</comment>
<comment type="caution">
    <text evidence="9">The sequence shown here is derived from an EMBL/GenBank/DDBJ whole genome shotgun (WGS) entry which is preliminary data.</text>
</comment>
<dbReference type="InterPro" id="IPR017473">
    <property type="entry name" value="Undecaprenyl-P_gluc_Ptfrase"/>
</dbReference>
<keyword evidence="3" id="KW-0808">Transferase</keyword>
<keyword evidence="5 7" id="KW-1133">Transmembrane helix</keyword>
<feature type="transmembrane region" description="Helical" evidence="7">
    <location>
        <begin position="102"/>
        <end position="123"/>
    </location>
</feature>
<proteinExistence type="inferred from homology"/>
<dbReference type="Pfam" id="PF13727">
    <property type="entry name" value="CoA_binding_3"/>
    <property type="match status" value="1"/>
</dbReference>
<dbReference type="PANTHER" id="PTHR30576:SF21">
    <property type="entry name" value="UDP-GLUCOSE:UNDECAPRENYL-PHOSPHATE GLUCOSE-1-PHOSPHATE TRANSFERASE"/>
    <property type="match status" value="1"/>
</dbReference>
<sequence length="459" mass="52885">MMKHKVTRSAMPSFAIFQIIFDILAIFCTFTVISSLFYQDGFSLHLNFTLLVIVFFLLAAITRDFYNSLFSSQTHALMLSLLKVWFLGFWSAAILYECVSGFSLSLLFLLTLFIITALLFFIIHKLFSYIEKNLFHPKILNVAFVGRQSQGRLLARNFKKMPWIKHNIIGFYDEDDQSVSGIKRKGNFEQLIKDAKKGLFDQIYIADSLESHKDIIHVIKKLADTTCSVMLLPDIYTFELLRSRIYTINNIPVMSIYDTPFKGLNSLVKRLEDIIGSIIILTLISPILLVIAIAIKMTSKGPILFKQDRYGVNGKIIKVWKFRSMKVMENDHQVKQATKNDPRLTKIGAFLRKTSLDELPQFFNVLVGDMSIVGPRPHAVVHNEQYRSEILGYMLRHKVKPGITGWAQINGYRGETDTLDKMEKRVQYDLEYIRHWSVSFDIKIILLTIVKGFISKTAY</sequence>
<keyword evidence="10" id="KW-1185">Reference proteome</keyword>
<organism evidence="9 10">
    <name type="scientific">Orbus sasakiae</name>
    <dbReference type="NCBI Taxonomy" id="1078475"/>
    <lineage>
        <taxon>Bacteria</taxon>
        <taxon>Pseudomonadati</taxon>
        <taxon>Pseudomonadota</taxon>
        <taxon>Gammaproteobacteria</taxon>
        <taxon>Orbales</taxon>
        <taxon>Orbaceae</taxon>
        <taxon>Orbus</taxon>
    </lineage>
</organism>
<dbReference type="Pfam" id="PF02397">
    <property type="entry name" value="Bac_transf"/>
    <property type="match status" value="1"/>
</dbReference>
<dbReference type="RefSeq" id="WP_345492489.1">
    <property type="nucleotide sequence ID" value="NZ_BAABHY010000006.1"/>
</dbReference>
<dbReference type="InterPro" id="IPR003362">
    <property type="entry name" value="Bact_transf"/>
</dbReference>
<evidence type="ECO:0000313" key="9">
    <source>
        <dbReference type="EMBL" id="GAA5114273.1"/>
    </source>
</evidence>
<feature type="domain" description="Bacterial sugar transferase" evidence="8">
    <location>
        <begin position="269"/>
        <end position="451"/>
    </location>
</feature>
<feature type="transmembrane region" description="Helical" evidence="7">
    <location>
        <begin position="74"/>
        <end position="96"/>
    </location>
</feature>
<dbReference type="PANTHER" id="PTHR30576">
    <property type="entry name" value="COLANIC BIOSYNTHESIS UDP-GLUCOSE LIPID CARRIER TRANSFERASE"/>
    <property type="match status" value="1"/>
</dbReference>
<evidence type="ECO:0000256" key="7">
    <source>
        <dbReference type="SAM" id="Phobius"/>
    </source>
</evidence>
<accession>A0ABP9NDX7</accession>
<evidence type="ECO:0000256" key="5">
    <source>
        <dbReference type="ARBA" id="ARBA00022989"/>
    </source>
</evidence>
<name>A0ABP9NDX7_9GAMM</name>
<dbReference type="Proteomes" id="UP001500171">
    <property type="component" value="Unassembled WGS sequence"/>
</dbReference>
<evidence type="ECO:0000256" key="6">
    <source>
        <dbReference type="ARBA" id="ARBA00023136"/>
    </source>
</evidence>
<dbReference type="EMBL" id="BAABHY010000006">
    <property type="protein sequence ID" value="GAA5114273.1"/>
    <property type="molecule type" value="Genomic_DNA"/>
</dbReference>
<dbReference type="InterPro" id="IPR017475">
    <property type="entry name" value="EPS_sugar_tfrase"/>
</dbReference>
<evidence type="ECO:0000259" key="8">
    <source>
        <dbReference type="Pfam" id="PF02397"/>
    </source>
</evidence>
<dbReference type="NCBIfam" id="TIGR03023">
    <property type="entry name" value="WcaJ_sugtrans"/>
    <property type="match status" value="1"/>
</dbReference>
<evidence type="ECO:0000256" key="1">
    <source>
        <dbReference type="ARBA" id="ARBA00004141"/>
    </source>
</evidence>
<evidence type="ECO:0000256" key="2">
    <source>
        <dbReference type="ARBA" id="ARBA00006464"/>
    </source>
</evidence>
<keyword evidence="4 7" id="KW-0812">Transmembrane</keyword>
<evidence type="ECO:0000256" key="3">
    <source>
        <dbReference type="ARBA" id="ARBA00022679"/>
    </source>
</evidence>
<feature type="transmembrane region" description="Helical" evidence="7">
    <location>
        <begin position="274"/>
        <end position="295"/>
    </location>
</feature>
<comment type="subcellular location">
    <subcellularLocation>
        <location evidence="1">Membrane</location>
        <topology evidence="1">Multi-pass membrane protein</topology>
    </subcellularLocation>
</comment>
<dbReference type="Gene3D" id="3.40.50.720">
    <property type="entry name" value="NAD(P)-binding Rossmann-like Domain"/>
    <property type="match status" value="1"/>
</dbReference>
<reference evidence="10" key="1">
    <citation type="journal article" date="2019" name="Int. J. Syst. Evol. Microbiol.">
        <title>The Global Catalogue of Microorganisms (GCM) 10K type strain sequencing project: providing services to taxonomists for standard genome sequencing and annotation.</title>
        <authorList>
            <consortium name="The Broad Institute Genomics Platform"/>
            <consortium name="The Broad Institute Genome Sequencing Center for Infectious Disease"/>
            <person name="Wu L."/>
            <person name="Ma J."/>
        </authorList>
    </citation>
    <scope>NUCLEOTIDE SEQUENCE [LARGE SCALE GENOMIC DNA]</scope>
    <source>
        <strain evidence="10">JCM 18050</strain>
    </source>
</reference>
<gene>
    <name evidence="9" type="primary">wcaJ</name>
    <name evidence="9" type="ORF">GCM10023211_23650</name>
</gene>
<feature type="transmembrane region" description="Helical" evidence="7">
    <location>
        <begin position="12"/>
        <end position="38"/>
    </location>
</feature>
<protein>
    <submittedName>
        <fullName evidence="9">Undecaprenyl-phosphate glucose phosphotransferase</fullName>
    </submittedName>
</protein>
<evidence type="ECO:0000313" key="10">
    <source>
        <dbReference type="Proteomes" id="UP001500171"/>
    </source>
</evidence>
<feature type="transmembrane region" description="Helical" evidence="7">
    <location>
        <begin position="44"/>
        <end position="62"/>
    </location>
</feature>
<evidence type="ECO:0000256" key="4">
    <source>
        <dbReference type="ARBA" id="ARBA00022692"/>
    </source>
</evidence>
<keyword evidence="6 7" id="KW-0472">Membrane</keyword>